<evidence type="ECO:0000256" key="5">
    <source>
        <dbReference type="ARBA" id="ARBA00023136"/>
    </source>
</evidence>
<name>A0A8J6TF15_9BACT</name>
<sequence length="103" mass="11497">MKKIGSDKGFTLLEVLVAVVILGLSYVAVLQSFSLSLRNIAKIEKQRMNLFEELVALVQDARFSADAEDKEIAGEDFIEGHKYRLVLVPGESGNMETLRLEKI</sequence>
<dbReference type="NCBIfam" id="TIGR02532">
    <property type="entry name" value="IV_pilin_GFxxxE"/>
    <property type="match status" value="1"/>
</dbReference>
<dbReference type="GO" id="GO:0016020">
    <property type="term" value="C:membrane"/>
    <property type="evidence" value="ECO:0007669"/>
    <property type="project" value="UniProtKB-SubCell"/>
</dbReference>
<dbReference type="Pfam" id="PF07963">
    <property type="entry name" value="N_methyl"/>
    <property type="match status" value="1"/>
</dbReference>
<gene>
    <name evidence="7" type="ORF">H8E41_04235</name>
</gene>
<organism evidence="7 8">
    <name type="scientific">Candidatus Desulfobia pelagia</name>
    <dbReference type="NCBI Taxonomy" id="2841692"/>
    <lineage>
        <taxon>Bacteria</taxon>
        <taxon>Pseudomonadati</taxon>
        <taxon>Thermodesulfobacteriota</taxon>
        <taxon>Desulfobulbia</taxon>
        <taxon>Desulfobulbales</taxon>
        <taxon>Desulfobulbaceae</taxon>
        <taxon>Candidatus Desulfobia</taxon>
    </lineage>
</organism>
<dbReference type="EMBL" id="JACNJZ010000069">
    <property type="protein sequence ID" value="MBC8317090.1"/>
    <property type="molecule type" value="Genomic_DNA"/>
</dbReference>
<evidence type="ECO:0000256" key="4">
    <source>
        <dbReference type="ARBA" id="ARBA00022989"/>
    </source>
</evidence>
<evidence type="ECO:0000256" key="2">
    <source>
        <dbReference type="ARBA" id="ARBA00022481"/>
    </source>
</evidence>
<dbReference type="InterPro" id="IPR012902">
    <property type="entry name" value="N_methyl_site"/>
</dbReference>
<keyword evidence="2" id="KW-0488">Methylation</keyword>
<evidence type="ECO:0000313" key="7">
    <source>
        <dbReference type="EMBL" id="MBC8317090.1"/>
    </source>
</evidence>
<evidence type="ECO:0000256" key="3">
    <source>
        <dbReference type="ARBA" id="ARBA00022692"/>
    </source>
</evidence>
<dbReference type="GO" id="GO:0015627">
    <property type="term" value="C:type II protein secretion system complex"/>
    <property type="evidence" value="ECO:0007669"/>
    <property type="project" value="InterPro"/>
</dbReference>
<evidence type="ECO:0000256" key="6">
    <source>
        <dbReference type="SAM" id="Phobius"/>
    </source>
</evidence>
<dbReference type="Proteomes" id="UP000614424">
    <property type="component" value="Unassembled WGS sequence"/>
</dbReference>
<reference evidence="7 8" key="1">
    <citation type="submission" date="2020-08" db="EMBL/GenBank/DDBJ databases">
        <title>Bridging the membrane lipid divide: bacteria of the FCB group superphylum have the potential to synthesize archaeal ether lipids.</title>
        <authorList>
            <person name="Villanueva L."/>
            <person name="Von Meijenfeldt F.A.B."/>
            <person name="Westbye A.B."/>
            <person name="Yadav S."/>
            <person name="Hopmans E.C."/>
            <person name="Dutilh B.E."/>
            <person name="Sinninghe Damste J.S."/>
        </authorList>
    </citation>
    <scope>NUCLEOTIDE SEQUENCE [LARGE SCALE GENOMIC DNA]</scope>
    <source>
        <strain evidence="7">NIOZ-UU47</strain>
    </source>
</reference>
<keyword evidence="3 6" id="KW-0812">Transmembrane</keyword>
<accession>A0A8J6TF15</accession>
<evidence type="ECO:0000313" key="8">
    <source>
        <dbReference type="Proteomes" id="UP000614424"/>
    </source>
</evidence>
<dbReference type="InterPro" id="IPR002416">
    <property type="entry name" value="T2SS_protein-GspH"/>
</dbReference>
<proteinExistence type="predicted"/>
<evidence type="ECO:0000256" key="1">
    <source>
        <dbReference type="ARBA" id="ARBA00004167"/>
    </source>
</evidence>
<comment type="caution">
    <text evidence="7">The sequence shown here is derived from an EMBL/GenBank/DDBJ whole genome shotgun (WGS) entry which is preliminary data.</text>
</comment>
<dbReference type="AlphaFoldDB" id="A0A8J6TF15"/>
<keyword evidence="4 6" id="KW-1133">Transmembrane helix</keyword>
<dbReference type="PRINTS" id="PR00885">
    <property type="entry name" value="BCTERIALGSPH"/>
</dbReference>
<comment type="subcellular location">
    <subcellularLocation>
        <location evidence="1">Membrane</location>
        <topology evidence="1">Single-pass membrane protein</topology>
    </subcellularLocation>
</comment>
<protein>
    <submittedName>
        <fullName evidence="7">Type II secretion system protein</fullName>
    </submittedName>
</protein>
<feature type="transmembrane region" description="Helical" evidence="6">
    <location>
        <begin position="15"/>
        <end position="37"/>
    </location>
</feature>
<dbReference type="GO" id="GO:0015628">
    <property type="term" value="P:protein secretion by the type II secretion system"/>
    <property type="evidence" value="ECO:0007669"/>
    <property type="project" value="InterPro"/>
</dbReference>
<keyword evidence="5 6" id="KW-0472">Membrane</keyword>